<sequence>MSSAEQYEGKLVEMIYQNDENGYRVGILECEEQVLTVVGILPGLNAGDRIRVRGKKQVHQRYGEQLKVEEYYPLLPESQEGMMEYLASGLIPGVGEVMARRMLETFGTDIFTIMQREPERLQEVQGIGKKTWRPMAEAFQTHNQLRELILWLAEKGIESRFALRIHQAFGSGAKAIVETNPYQLLGSMPEIGFKAVDRMALKLGREPEDPQRVEAGILHTLAAASFEGHTYLPGEELLRRVCAGLEVEEGVTRETIQSLAYDQRIQLTSGSEDQRVYLLSCFEAESDTCKKLLELACTVPLPAPENLKKRLEKSQKEQNIQLAKAQIEGVESAFHYRSLVITGGPGTGKTTLINSLIRLIEEEELDVLLAAPTGRAAKRMTETSGKEASTIHRLLEMGFSEETGEHYFGRDEENPLETDFLIIDEVSMVDILMMRHLLKAIGTSTTLILVGDVDQLPSVGPGAVLKDIINSGIIPVIRLTEIFRQAQESLIVMNAHRINEGEAPTLNHRDRDFFFMTEENPHNALEKIRQLLVKRLPDHYHFDPIKDIQLLTPTKKGITGTINLNQHLQQVLNPPEKDRQERAFGSKIFREGDKVMQIRNNYSLEWSRIDPLGMEETGRGVFNGDIGHIAAIEVEKELLTVLFDDDRQVVYPFALVDELEPAYAITIHKSQGSEFPAVVLPMYPGPPVLMTRNLLYTAITRARSLVVLIGHKQVLYRMIQNNRTQERFSGLEERLKQVMSYMENPL</sequence>
<evidence type="ECO:0000256" key="2">
    <source>
        <dbReference type="ARBA" id="ARBA00022840"/>
    </source>
</evidence>
<dbReference type="GO" id="GO:0017116">
    <property type="term" value="F:single-stranded DNA helicase activity"/>
    <property type="evidence" value="ECO:0007669"/>
    <property type="project" value="TreeGrafter"/>
</dbReference>
<gene>
    <name evidence="3" type="primary">recD2</name>
    <name evidence="5" type="ORF">SAMN05192551_102239</name>
</gene>
<dbReference type="PANTHER" id="PTHR43788">
    <property type="entry name" value="DNA2/NAM7 HELICASE FAMILY MEMBER"/>
    <property type="match status" value="1"/>
</dbReference>
<dbReference type="NCBIfam" id="TIGR01448">
    <property type="entry name" value="recD_rel"/>
    <property type="match status" value="1"/>
</dbReference>
<dbReference type="SUPFAM" id="SSF52540">
    <property type="entry name" value="P-loop containing nucleoside triphosphate hydrolases"/>
    <property type="match status" value="2"/>
</dbReference>
<dbReference type="InterPro" id="IPR027785">
    <property type="entry name" value="UvrD-like_helicase_C"/>
</dbReference>
<dbReference type="Gene3D" id="1.10.150.20">
    <property type="entry name" value="5' to 3' exonuclease, C-terminal subdomain"/>
    <property type="match status" value="1"/>
</dbReference>
<dbReference type="STRING" id="69895.SAMN05192551_102239"/>
<comment type="catalytic activity">
    <reaction evidence="3">
        <text>ATP + H2O = ADP + phosphate + H(+)</text>
        <dbReference type="Rhea" id="RHEA:13065"/>
        <dbReference type="ChEBI" id="CHEBI:15377"/>
        <dbReference type="ChEBI" id="CHEBI:15378"/>
        <dbReference type="ChEBI" id="CHEBI:30616"/>
        <dbReference type="ChEBI" id="CHEBI:43474"/>
        <dbReference type="ChEBI" id="CHEBI:456216"/>
        <dbReference type="EC" id="5.6.2.3"/>
    </reaction>
</comment>
<name>A0A1I3C646_9FIRM</name>
<dbReference type="PANTHER" id="PTHR43788:SF6">
    <property type="entry name" value="DNA HELICASE B"/>
    <property type="match status" value="1"/>
</dbReference>
<protein>
    <recommendedName>
        <fullName evidence="3">ATP-dependent RecD2 DNA helicase</fullName>
        <ecNumber evidence="3">5.6.2.3</ecNumber>
    </recommendedName>
    <alternativeName>
        <fullName evidence="3">DNA 5'-3' helicase subunit RecD2</fullName>
    </alternativeName>
</protein>
<dbReference type="GO" id="GO:0005524">
    <property type="term" value="F:ATP binding"/>
    <property type="evidence" value="ECO:0007669"/>
    <property type="project" value="UniProtKB-UniRule"/>
</dbReference>
<evidence type="ECO:0000313" key="6">
    <source>
        <dbReference type="Proteomes" id="UP000199287"/>
    </source>
</evidence>
<dbReference type="CDD" id="cd17933">
    <property type="entry name" value="DEXSc_RecD-like"/>
    <property type="match status" value="1"/>
</dbReference>
<dbReference type="SUPFAM" id="SSF47781">
    <property type="entry name" value="RuvA domain 2-like"/>
    <property type="match status" value="1"/>
</dbReference>
<dbReference type="EC" id="5.6.2.3" evidence="3"/>
<keyword evidence="3" id="KW-0238">DNA-binding</keyword>
<dbReference type="SMART" id="SM00382">
    <property type="entry name" value="AAA"/>
    <property type="match status" value="1"/>
</dbReference>
<dbReference type="InterPro" id="IPR050534">
    <property type="entry name" value="Coronavir_polyprotein_1ab"/>
</dbReference>
<dbReference type="GO" id="GO:0043139">
    <property type="term" value="F:5'-3' DNA helicase activity"/>
    <property type="evidence" value="ECO:0007669"/>
    <property type="project" value="UniProtKB-UniRule"/>
</dbReference>
<dbReference type="AlphaFoldDB" id="A0A1I3C646"/>
<dbReference type="GO" id="GO:0009338">
    <property type="term" value="C:exodeoxyribonuclease V complex"/>
    <property type="evidence" value="ECO:0007669"/>
    <property type="project" value="TreeGrafter"/>
</dbReference>
<dbReference type="GO" id="GO:0003677">
    <property type="term" value="F:DNA binding"/>
    <property type="evidence" value="ECO:0007669"/>
    <property type="project" value="UniProtKB-UniRule"/>
</dbReference>
<dbReference type="Pfam" id="PF13245">
    <property type="entry name" value="AAA_19"/>
    <property type="match status" value="1"/>
</dbReference>
<dbReference type="Pfam" id="PF23139">
    <property type="entry name" value="OB_YrrC"/>
    <property type="match status" value="1"/>
</dbReference>
<dbReference type="Gene3D" id="1.10.10.2220">
    <property type="match status" value="1"/>
</dbReference>
<dbReference type="InterPro" id="IPR027417">
    <property type="entry name" value="P-loop_NTPase"/>
</dbReference>
<organism evidence="5 6">
    <name type="scientific">Tindallia magadiensis</name>
    <dbReference type="NCBI Taxonomy" id="69895"/>
    <lineage>
        <taxon>Bacteria</taxon>
        <taxon>Bacillati</taxon>
        <taxon>Bacillota</taxon>
        <taxon>Clostridia</taxon>
        <taxon>Peptostreptococcales</taxon>
        <taxon>Tindalliaceae</taxon>
        <taxon>Tindallia</taxon>
    </lineage>
</organism>
<comment type="similarity">
    <text evidence="3">Belongs to the RecD family. RecD2 subfamily.</text>
</comment>
<keyword evidence="3" id="KW-0413">Isomerase</keyword>
<keyword evidence="3" id="KW-0378">Hydrolase</keyword>
<dbReference type="GO" id="GO:0006310">
    <property type="term" value="P:DNA recombination"/>
    <property type="evidence" value="ECO:0007669"/>
    <property type="project" value="InterPro"/>
</dbReference>
<keyword evidence="6" id="KW-1185">Reference proteome</keyword>
<reference evidence="6" key="1">
    <citation type="submission" date="2016-10" db="EMBL/GenBank/DDBJ databases">
        <authorList>
            <person name="Varghese N."/>
            <person name="Submissions S."/>
        </authorList>
    </citation>
    <scope>NUCLEOTIDE SEQUENCE [LARGE SCALE GENOMIC DNA]</scope>
    <source>
        <strain evidence="6">Z-7934</strain>
    </source>
</reference>
<dbReference type="Proteomes" id="UP000199287">
    <property type="component" value="Unassembled WGS sequence"/>
</dbReference>
<dbReference type="Gene3D" id="2.30.30.940">
    <property type="match status" value="1"/>
</dbReference>
<feature type="domain" description="AAA+ ATPase" evidence="4">
    <location>
        <begin position="335"/>
        <end position="480"/>
    </location>
</feature>
<dbReference type="CDD" id="cd18809">
    <property type="entry name" value="SF1_C_RecD"/>
    <property type="match status" value="1"/>
</dbReference>
<evidence type="ECO:0000259" key="4">
    <source>
        <dbReference type="SMART" id="SM00382"/>
    </source>
</evidence>
<evidence type="ECO:0000256" key="3">
    <source>
        <dbReference type="HAMAP-Rule" id="MF_01488"/>
    </source>
</evidence>
<dbReference type="Pfam" id="PF14490">
    <property type="entry name" value="HHH_RecD2"/>
    <property type="match status" value="1"/>
</dbReference>
<dbReference type="InterPro" id="IPR010994">
    <property type="entry name" value="RuvA_2-like"/>
</dbReference>
<evidence type="ECO:0000256" key="1">
    <source>
        <dbReference type="ARBA" id="ARBA00022741"/>
    </source>
</evidence>
<dbReference type="RefSeq" id="WP_242939330.1">
    <property type="nucleotide sequence ID" value="NZ_FOQA01000002.1"/>
</dbReference>
<accession>A0A1I3C646</accession>
<dbReference type="InterPro" id="IPR003593">
    <property type="entry name" value="AAA+_ATPase"/>
</dbReference>
<dbReference type="InterPro" id="IPR055446">
    <property type="entry name" value="RecD2_N_OB"/>
</dbReference>
<keyword evidence="3 5" id="KW-0347">Helicase</keyword>
<dbReference type="InterPro" id="IPR006345">
    <property type="entry name" value="RecD2"/>
</dbReference>
<dbReference type="Pfam" id="PF13538">
    <property type="entry name" value="UvrD_C_2"/>
    <property type="match status" value="1"/>
</dbReference>
<evidence type="ECO:0000313" key="5">
    <source>
        <dbReference type="EMBL" id="SFH69997.1"/>
    </source>
</evidence>
<feature type="binding site" evidence="3">
    <location>
        <begin position="346"/>
        <end position="350"/>
    </location>
    <ligand>
        <name>ATP</name>
        <dbReference type="ChEBI" id="CHEBI:30616"/>
    </ligand>
</feature>
<dbReference type="GO" id="GO:0016887">
    <property type="term" value="F:ATP hydrolysis activity"/>
    <property type="evidence" value="ECO:0007669"/>
    <property type="project" value="RHEA"/>
</dbReference>
<dbReference type="InterPro" id="IPR041451">
    <property type="entry name" value="RecD2_SH13"/>
</dbReference>
<dbReference type="Gene3D" id="3.40.50.300">
    <property type="entry name" value="P-loop containing nucleotide triphosphate hydrolases"/>
    <property type="match status" value="2"/>
</dbReference>
<proteinExistence type="inferred from homology"/>
<dbReference type="HAMAP" id="MF_01488">
    <property type="entry name" value="RecD2"/>
    <property type="match status" value="1"/>
</dbReference>
<dbReference type="Pfam" id="PF18335">
    <property type="entry name" value="SH3_13"/>
    <property type="match status" value="1"/>
</dbReference>
<dbReference type="EMBL" id="FOQA01000002">
    <property type="protein sequence ID" value="SFH69997.1"/>
    <property type="molecule type" value="Genomic_DNA"/>
</dbReference>
<keyword evidence="1 3" id="KW-0547">Nucleotide-binding</keyword>
<comment type="function">
    <text evidence="3">DNA-dependent ATPase and ATP-dependent 5'-3' DNA helicase. Has no activity on blunt DNA or DNA with 3'-overhangs, requires at least 10 bases of 5'-ssDNA for helicase activity.</text>
</comment>
<dbReference type="InterPro" id="IPR029493">
    <property type="entry name" value="RecD2-like_HHH"/>
</dbReference>
<keyword evidence="2 3" id="KW-0067">ATP-binding</keyword>
<dbReference type="Pfam" id="PF14520">
    <property type="entry name" value="HHH_5"/>
    <property type="match status" value="1"/>
</dbReference>